<evidence type="ECO:0000313" key="2">
    <source>
        <dbReference type="EMBL" id="TXG90440.1"/>
    </source>
</evidence>
<sequence length="77" mass="8464">MTTQDAAARLSAMRERMDRDAERLLAGLASARDRHPDDHTPDRHTAADHTAADHTAVDNGADDGSDDAYYVRSSWLV</sequence>
<dbReference type="RefSeq" id="WP_010836632.1">
    <property type="nucleotide sequence ID" value="NZ_QRCM01000001.1"/>
</dbReference>
<organism evidence="2 3">
    <name type="scientific">Rhodococcus rhodnii</name>
    <dbReference type="NCBI Taxonomy" id="38312"/>
    <lineage>
        <taxon>Bacteria</taxon>
        <taxon>Bacillati</taxon>
        <taxon>Actinomycetota</taxon>
        <taxon>Actinomycetes</taxon>
        <taxon>Mycobacteriales</taxon>
        <taxon>Nocardiaceae</taxon>
        <taxon>Rhodococcus</taxon>
    </lineage>
</organism>
<name>A0A6P2CEQ8_9NOCA</name>
<accession>A0A6P2CEQ8</accession>
<protein>
    <submittedName>
        <fullName evidence="2">Uncharacterized protein</fullName>
    </submittedName>
</protein>
<evidence type="ECO:0000313" key="3">
    <source>
        <dbReference type="Proteomes" id="UP000471120"/>
    </source>
</evidence>
<dbReference type="AlphaFoldDB" id="A0A6P2CEQ8"/>
<feature type="region of interest" description="Disordered" evidence="1">
    <location>
        <begin position="21"/>
        <end position="65"/>
    </location>
</feature>
<feature type="compositionally biased region" description="Basic and acidic residues" evidence="1">
    <location>
        <begin position="31"/>
        <end position="56"/>
    </location>
</feature>
<comment type="caution">
    <text evidence="2">The sequence shown here is derived from an EMBL/GenBank/DDBJ whole genome shotgun (WGS) entry which is preliminary data.</text>
</comment>
<gene>
    <name evidence="2" type="ORF">DW322_09655</name>
</gene>
<evidence type="ECO:0000256" key="1">
    <source>
        <dbReference type="SAM" id="MobiDB-lite"/>
    </source>
</evidence>
<reference evidence="2 3" key="1">
    <citation type="submission" date="2018-07" db="EMBL/GenBank/DDBJ databases">
        <title>Genome sequence of Rhodococcus rhodnii ATCC 35071 from Rhodnius prolixus.</title>
        <authorList>
            <person name="Patel V."/>
            <person name="Vogel K.J."/>
        </authorList>
    </citation>
    <scope>NUCLEOTIDE SEQUENCE [LARGE SCALE GENOMIC DNA]</scope>
    <source>
        <strain evidence="2 3">ATCC 35071</strain>
    </source>
</reference>
<proteinExistence type="predicted"/>
<dbReference type="EMBL" id="QRCM01000001">
    <property type="protein sequence ID" value="TXG90440.1"/>
    <property type="molecule type" value="Genomic_DNA"/>
</dbReference>
<dbReference type="Proteomes" id="UP000471120">
    <property type="component" value="Unassembled WGS sequence"/>
</dbReference>